<accession>S5YB55</accession>
<evidence type="ECO:0000313" key="3">
    <source>
        <dbReference type="Proteomes" id="UP000015480"/>
    </source>
</evidence>
<feature type="region of interest" description="Disordered" evidence="1">
    <location>
        <begin position="41"/>
        <end position="86"/>
    </location>
</feature>
<feature type="compositionally biased region" description="Low complexity" evidence="1">
    <location>
        <begin position="45"/>
        <end position="66"/>
    </location>
</feature>
<dbReference type="STRING" id="1367847.JCM7686_1567"/>
<evidence type="ECO:0000256" key="1">
    <source>
        <dbReference type="SAM" id="MobiDB-lite"/>
    </source>
</evidence>
<dbReference type="AlphaFoldDB" id="S5YB55"/>
<dbReference type="KEGG" id="pami:JCM7686_1567"/>
<proteinExistence type="predicted"/>
<dbReference type="eggNOG" id="ENOG50313MD">
    <property type="taxonomic scope" value="Bacteria"/>
</dbReference>
<evidence type="ECO:0000313" key="2">
    <source>
        <dbReference type="EMBL" id="AGT08668.1"/>
    </source>
</evidence>
<keyword evidence="3" id="KW-1185">Reference proteome</keyword>
<dbReference type="RefSeq" id="WP_020950306.1">
    <property type="nucleotide sequence ID" value="NC_022041.1"/>
</dbReference>
<dbReference type="Proteomes" id="UP000015480">
    <property type="component" value="Chromosome"/>
</dbReference>
<dbReference type="HOGENOM" id="CLU_2509659_0_0_5"/>
<organism evidence="2 3">
    <name type="scientific">Paracoccus aminophilus JCM 7686</name>
    <dbReference type="NCBI Taxonomy" id="1367847"/>
    <lineage>
        <taxon>Bacteria</taxon>
        <taxon>Pseudomonadati</taxon>
        <taxon>Pseudomonadota</taxon>
        <taxon>Alphaproteobacteria</taxon>
        <taxon>Rhodobacterales</taxon>
        <taxon>Paracoccaceae</taxon>
        <taxon>Paracoccus</taxon>
    </lineage>
</organism>
<dbReference type="PATRIC" id="fig|1367847.3.peg.1542"/>
<sequence>MRLLGLIVVLVVLAVAGLTGYAYVGDMKADPKEMRVPVELDLGSPATDTPAAVTPAAAPAPEAETPAPAPAAPASDNTQPDAHDLD</sequence>
<dbReference type="EMBL" id="CP006650">
    <property type="protein sequence ID" value="AGT08668.1"/>
    <property type="molecule type" value="Genomic_DNA"/>
</dbReference>
<protein>
    <submittedName>
        <fullName evidence="2">Uncharacterized protein</fullName>
    </submittedName>
</protein>
<reference evidence="2 3" key="1">
    <citation type="journal article" date="2014" name="BMC Genomics">
        <title>Architecture and functions of a multipartite genome of the methylotrophic bacterium Paracoccus aminophilus JCM 7686, containing primary and secondary chromids.</title>
        <authorList>
            <person name="Dziewit L."/>
            <person name="Czarnecki J."/>
            <person name="Wibberg D."/>
            <person name="Radlinska M."/>
            <person name="Mrozek P."/>
            <person name="Szymczak M."/>
            <person name="Schluter A."/>
            <person name="Puhler A."/>
            <person name="Bartosik D."/>
        </authorList>
    </citation>
    <scope>NUCLEOTIDE SEQUENCE [LARGE SCALE GENOMIC DNA]</scope>
    <source>
        <strain evidence="2">JCM 7686</strain>
    </source>
</reference>
<gene>
    <name evidence="2" type="ORF">JCM7686_1567</name>
</gene>
<name>S5YB55_PARAH</name>